<dbReference type="OrthoDB" id="5847510at2759"/>
<comment type="caution">
    <text evidence="2">The sequence shown here is derived from an EMBL/GenBank/DDBJ whole genome shotgun (WGS) entry which is preliminary data.</text>
</comment>
<organism evidence="2 3">
    <name type="scientific">Bursaphelenchus okinawaensis</name>
    <dbReference type="NCBI Taxonomy" id="465554"/>
    <lineage>
        <taxon>Eukaryota</taxon>
        <taxon>Metazoa</taxon>
        <taxon>Ecdysozoa</taxon>
        <taxon>Nematoda</taxon>
        <taxon>Chromadorea</taxon>
        <taxon>Rhabditida</taxon>
        <taxon>Tylenchina</taxon>
        <taxon>Tylenchomorpha</taxon>
        <taxon>Aphelenchoidea</taxon>
        <taxon>Aphelenchoididae</taxon>
        <taxon>Bursaphelenchus</taxon>
    </lineage>
</organism>
<dbReference type="AlphaFoldDB" id="A0A811KSF7"/>
<feature type="region of interest" description="Disordered" evidence="1">
    <location>
        <begin position="1"/>
        <end position="32"/>
    </location>
</feature>
<reference evidence="2" key="1">
    <citation type="submission" date="2020-09" db="EMBL/GenBank/DDBJ databases">
        <authorList>
            <person name="Kikuchi T."/>
        </authorList>
    </citation>
    <scope>NUCLEOTIDE SEQUENCE</scope>
    <source>
        <strain evidence="2">SH1</strain>
    </source>
</reference>
<dbReference type="Proteomes" id="UP000783686">
    <property type="component" value="Unassembled WGS sequence"/>
</dbReference>
<dbReference type="EMBL" id="CAJFDH010000004">
    <property type="protein sequence ID" value="CAD5218216.1"/>
    <property type="molecule type" value="Genomic_DNA"/>
</dbReference>
<keyword evidence="3" id="KW-1185">Reference proteome</keyword>
<feature type="compositionally biased region" description="Low complexity" evidence="1">
    <location>
        <begin position="1"/>
        <end position="15"/>
    </location>
</feature>
<dbReference type="Proteomes" id="UP000614601">
    <property type="component" value="Unassembled WGS sequence"/>
</dbReference>
<evidence type="ECO:0000313" key="3">
    <source>
        <dbReference type="Proteomes" id="UP000614601"/>
    </source>
</evidence>
<evidence type="ECO:0000313" key="2">
    <source>
        <dbReference type="EMBL" id="CAD5218216.1"/>
    </source>
</evidence>
<protein>
    <submittedName>
        <fullName evidence="2">Uncharacterized protein</fullName>
    </submittedName>
</protein>
<name>A0A811KSF7_9BILA</name>
<accession>A0A811KSF7</accession>
<gene>
    <name evidence="2" type="ORF">BOKJ2_LOCUS7426</name>
</gene>
<feature type="compositionally biased region" description="Polar residues" evidence="1">
    <location>
        <begin position="17"/>
        <end position="32"/>
    </location>
</feature>
<evidence type="ECO:0000256" key="1">
    <source>
        <dbReference type="SAM" id="MobiDB-lite"/>
    </source>
</evidence>
<dbReference type="EMBL" id="CAJFCW020000004">
    <property type="protein sequence ID" value="CAG9109632.1"/>
    <property type="molecule type" value="Genomic_DNA"/>
</dbReference>
<proteinExistence type="predicted"/>
<sequence length="273" mass="31448">MSGSLSASPVSSGFSNDAASSDNRSCSSPLSDRSISVESLVSLLDDDIESLPTTPPPTESRKRKFFTNMDAIDCSSKRAKYASDEERVVMYGRLVLNWYYEVKNQLKRYGTDYEMPRIHLPRIVAEKLITQDDPTESKATPLCPLHFKCSRHKIPLIHFTEIVQTLINERIIQLNRQQAASRRIKKVFTEGQCETCDDLQLLIYERGMEVWRKLQAIARERNDVALSKFSWMQSKDVDLELAVFPIQVYTQLACDTPPLPYLPEFRDFHFNWQ</sequence>